<organism evidence="4 5">
    <name type="scientific">Endosaccharibacter trunci</name>
    <dbReference type="NCBI Taxonomy" id="2812733"/>
    <lineage>
        <taxon>Bacteria</taxon>
        <taxon>Pseudomonadati</taxon>
        <taxon>Pseudomonadota</taxon>
        <taxon>Alphaproteobacteria</taxon>
        <taxon>Acetobacterales</taxon>
        <taxon>Acetobacteraceae</taxon>
        <taxon>Endosaccharibacter</taxon>
    </lineage>
</organism>
<reference evidence="4 5" key="1">
    <citation type="submission" date="2022-06" db="EMBL/GenBank/DDBJ databases">
        <title>Endosaccharibacter gen. nov., sp. nov., endophytic bacteria isolated from sugarcane.</title>
        <authorList>
            <person name="Pitiwittayakul N."/>
            <person name="Yukphan P."/>
            <person name="Charoenyingcharoen P."/>
            <person name="Tanasupawat S."/>
        </authorList>
    </citation>
    <scope>NUCLEOTIDE SEQUENCE [LARGE SCALE GENOMIC DNA]</scope>
    <source>
        <strain evidence="4 5">KSS8</strain>
    </source>
</reference>
<feature type="signal peptide" evidence="2">
    <location>
        <begin position="1"/>
        <end position="37"/>
    </location>
</feature>
<evidence type="ECO:0000259" key="3">
    <source>
        <dbReference type="PROSITE" id="PS50222"/>
    </source>
</evidence>
<proteinExistence type="predicted"/>
<dbReference type="EMBL" id="JAMSKV010000002">
    <property type="protein sequence ID" value="MCQ8277551.1"/>
    <property type="molecule type" value="Genomic_DNA"/>
</dbReference>
<evidence type="ECO:0000256" key="2">
    <source>
        <dbReference type="SAM" id="SignalP"/>
    </source>
</evidence>
<feature type="domain" description="EF-hand" evidence="3">
    <location>
        <begin position="85"/>
        <end position="113"/>
    </location>
</feature>
<dbReference type="InterPro" id="IPR002048">
    <property type="entry name" value="EF_hand_dom"/>
</dbReference>
<protein>
    <recommendedName>
        <fullName evidence="3">EF-hand domain-containing protein</fullName>
    </recommendedName>
</protein>
<accession>A0ABT1W3V2</accession>
<dbReference type="Gene3D" id="1.10.238.10">
    <property type="entry name" value="EF-hand"/>
    <property type="match status" value="1"/>
</dbReference>
<dbReference type="RefSeq" id="WP_422862994.1">
    <property type="nucleotide sequence ID" value="NZ_JAMSKV010000002.1"/>
</dbReference>
<evidence type="ECO:0000313" key="5">
    <source>
        <dbReference type="Proteomes" id="UP001524587"/>
    </source>
</evidence>
<feature type="chain" id="PRO_5045253353" description="EF-hand domain-containing protein" evidence="2">
    <location>
        <begin position="38"/>
        <end position="113"/>
    </location>
</feature>
<sequence length="113" mass="12448">MMLLHDTKTCAGRRCASHAACGLFLLSVLSLPVSAHAAMPGDFAAADINHDDRVTLPEFESYARARLMAADGMRARAFRSMSPTEQDNRLKTRFEQMDRGGKGYLDRGDWNAG</sequence>
<dbReference type="PROSITE" id="PS50222">
    <property type="entry name" value="EF_HAND_2"/>
    <property type="match status" value="1"/>
</dbReference>
<dbReference type="Proteomes" id="UP001524587">
    <property type="component" value="Unassembled WGS sequence"/>
</dbReference>
<keyword evidence="2" id="KW-0732">Signal</keyword>
<evidence type="ECO:0000256" key="1">
    <source>
        <dbReference type="SAM" id="MobiDB-lite"/>
    </source>
</evidence>
<comment type="caution">
    <text evidence="4">The sequence shown here is derived from an EMBL/GenBank/DDBJ whole genome shotgun (WGS) entry which is preliminary data.</text>
</comment>
<feature type="region of interest" description="Disordered" evidence="1">
    <location>
        <begin position="93"/>
        <end position="113"/>
    </location>
</feature>
<keyword evidence="5" id="KW-1185">Reference proteome</keyword>
<dbReference type="SUPFAM" id="SSF47473">
    <property type="entry name" value="EF-hand"/>
    <property type="match status" value="1"/>
</dbReference>
<gene>
    <name evidence="4" type="ORF">NFI95_03680</name>
</gene>
<dbReference type="InterPro" id="IPR018247">
    <property type="entry name" value="EF_Hand_1_Ca_BS"/>
</dbReference>
<evidence type="ECO:0000313" key="4">
    <source>
        <dbReference type="EMBL" id="MCQ8277551.1"/>
    </source>
</evidence>
<dbReference type="PROSITE" id="PS00018">
    <property type="entry name" value="EF_HAND_1"/>
    <property type="match status" value="1"/>
</dbReference>
<dbReference type="InterPro" id="IPR011992">
    <property type="entry name" value="EF-hand-dom_pair"/>
</dbReference>
<name>A0ABT1W3V2_9PROT</name>